<keyword evidence="3" id="KW-0479">Metal-binding</keyword>
<dbReference type="SUPFAM" id="SSF47188">
    <property type="entry name" value="Hemerythrin-like"/>
    <property type="match status" value="1"/>
</dbReference>
<keyword evidence="4" id="KW-0408">Iron</keyword>
<dbReference type="CDD" id="cd12107">
    <property type="entry name" value="Hemerythrin"/>
    <property type="match status" value="1"/>
</dbReference>
<dbReference type="Pfam" id="PF01814">
    <property type="entry name" value="Hemerythrin"/>
    <property type="match status" value="1"/>
</dbReference>
<dbReference type="PROSITE" id="PS00550">
    <property type="entry name" value="HEMERYTHRINS"/>
    <property type="match status" value="1"/>
</dbReference>
<comment type="similarity">
    <text evidence="1">Belongs to the hemerythrin family.</text>
</comment>
<dbReference type="InterPro" id="IPR012312">
    <property type="entry name" value="Hemerythrin-like"/>
</dbReference>
<dbReference type="NCBIfam" id="NF033749">
    <property type="entry name" value="bact_hemeryth"/>
    <property type="match status" value="1"/>
</dbReference>
<dbReference type="PANTHER" id="PTHR37164">
    <property type="entry name" value="BACTERIOHEMERYTHRIN"/>
    <property type="match status" value="1"/>
</dbReference>
<evidence type="ECO:0000256" key="1">
    <source>
        <dbReference type="ARBA" id="ARBA00010587"/>
    </source>
</evidence>
<dbReference type="EMBL" id="SLWY01000019">
    <property type="protein sequence ID" value="TCO79573.1"/>
    <property type="molecule type" value="Genomic_DNA"/>
</dbReference>
<evidence type="ECO:0000313" key="7">
    <source>
        <dbReference type="Proteomes" id="UP000295765"/>
    </source>
</evidence>
<dbReference type="Gene3D" id="1.20.120.50">
    <property type="entry name" value="Hemerythrin-like"/>
    <property type="match status" value="1"/>
</dbReference>
<protein>
    <submittedName>
        <fullName evidence="6">Hemerythrin</fullName>
    </submittedName>
</protein>
<dbReference type="PANTHER" id="PTHR37164:SF1">
    <property type="entry name" value="BACTERIOHEMERYTHRIN"/>
    <property type="match status" value="1"/>
</dbReference>
<organism evidence="6 7">
    <name type="scientific">Plasticicumulans lactativorans</name>
    <dbReference type="NCBI Taxonomy" id="1133106"/>
    <lineage>
        <taxon>Bacteria</taxon>
        <taxon>Pseudomonadati</taxon>
        <taxon>Pseudomonadota</taxon>
        <taxon>Gammaproteobacteria</taxon>
        <taxon>Candidatus Competibacteraceae</taxon>
        <taxon>Plasticicumulans</taxon>
    </lineage>
</organism>
<evidence type="ECO:0000313" key="6">
    <source>
        <dbReference type="EMBL" id="TCO79573.1"/>
    </source>
</evidence>
<evidence type="ECO:0000256" key="3">
    <source>
        <dbReference type="ARBA" id="ARBA00022723"/>
    </source>
</evidence>
<sequence>MSIANVMEWSDELSVGIQEIDEQHRFLVDLVNQINATMLATNDAEAIRRDFDRLLEYTRTHFVVEESLMRILGYPDYETHKSHHEGLLAQVLQFKQRLDDIGRVSRVDLMDFLKHWLIEHIKREDRLYSEHFLSRGAQRTWLNVGWLKKFWH</sequence>
<evidence type="ECO:0000259" key="5">
    <source>
        <dbReference type="Pfam" id="PF01814"/>
    </source>
</evidence>
<feature type="domain" description="Hemerythrin-like" evidence="5">
    <location>
        <begin position="16"/>
        <end position="128"/>
    </location>
</feature>
<keyword evidence="2" id="KW-0813">Transport</keyword>
<dbReference type="GO" id="GO:0046872">
    <property type="term" value="F:metal ion binding"/>
    <property type="evidence" value="ECO:0007669"/>
    <property type="project" value="UniProtKB-KW"/>
</dbReference>
<keyword evidence="2" id="KW-0561">Oxygen transport</keyword>
<reference evidence="6 7" key="1">
    <citation type="submission" date="2019-03" db="EMBL/GenBank/DDBJ databases">
        <title>Genomic Encyclopedia of Type Strains, Phase IV (KMG-IV): sequencing the most valuable type-strain genomes for metagenomic binning, comparative biology and taxonomic classification.</title>
        <authorList>
            <person name="Goeker M."/>
        </authorList>
    </citation>
    <scope>NUCLEOTIDE SEQUENCE [LARGE SCALE GENOMIC DNA]</scope>
    <source>
        <strain evidence="6 7">DSM 25287</strain>
    </source>
</reference>
<dbReference type="InterPro" id="IPR012827">
    <property type="entry name" value="Hemerythrin_metal-bd"/>
</dbReference>
<gene>
    <name evidence="6" type="ORF">EV699_11929</name>
</gene>
<dbReference type="OrthoDB" id="1122424at2"/>
<proteinExistence type="inferred from homology"/>
<evidence type="ECO:0000256" key="4">
    <source>
        <dbReference type="ARBA" id="ARBA00023004"/>
    </source>
</evidence>
<dbReference type="InterPro" id="IPR016131">
    <property type="entry name" value="Haemerythrin_Fe_BS"/>
</dbReference>
<dbReference type="AlphaFoldDB" id="A0A4R2L034"/>
<dbReference type="RefSeq" id="WP_132544649.1">
    <property type="nucleotide sequence ID" value="NZ_SLWY01000019.1"/>
</dbReference>
<keyword evidence="7" id="KW-1185">Reference proteome</keyword>
<dbReference type="InterPro" id="IPR035938">
    <property type="entry name" value="Hemerythrin-like_sf"/>
</dbReference>
<accession>A0A4R2L034</accession>
<dbReference type="Proteomes" id="UP000295765">
    <property type="component" value="Unassembled WGS sequence"/>
</dbReference>
<dbReference type="GO" id="GO:0005344">
    <property type="term" value="F:oxygen carrier activity"/>
    <property type="evidence" value="ECO:0007669"/>
    <property type="project" value="UniProtKB-KW"/>
</dbReference>
<comment type="caution">
    <text evidence="6">The sequence shown here is derived from an EMBL/GenBank/DDBJ whole genome shotgun (WGS) entry which is preliminary data.</text>
</comment>
<dbReference type="InterPro" id="IPR050669">
    <property type="entry name" value="Hemerythrin"/>
</dbReference>
<dbReference type="NCBIfam" id="TIGR02481">
    <property type="entry name" value="hemeryth_dom"/>
    <property type="match status" value="1"/>
</dbReference>
<evidence type="ECO:0000256" key="2">
    <source>
        <dbReference type="ARBA" id="ARBA00022621"/>
    </source>
</evidence>
<name>A0A4R2L034_9GAMM</name>